<dbReference type="AlphaFoldDB" id="A0A1N7IVY5"/>
<evidence type="ECO:0000256" key="1">
    <source>
        <dbReference type="ARBA" id="ARBA00022571"/>
    </source>
</evidence>
<keyword evidence="2 6" id="KW-0032">Aminotransferase</keyword>
<dbReference type="NCBIfam" id="NF002874">
    <property type="entry name" value="PRK03244.1"/>
    <property type="match status" value="1"/>
</dbReference>
<dbReference type="GO" id="GO:0005737">
    <property type="term" value="C:cytoplasm"/>
    <property type="evidence" value="ECO:0007669"/>
    <property type="project" value="UniProtKB-SubCell"/>
</dbReference>
<feature type="binding site" evidence="6">
    <location>
        <begin position="222"/>
        <end position="225"/>
    </location>
    <ligand>
        <name>pyridoxal 5'-phosphate</name>
        <dbReference type="ChEBI" id="CHEBI:597326"/>
    </ligand>
</feature>
<keyword evidence="1 6" id="KW-0055">Arginine biosynthesis</keyword>
<dbReference type="GO" id="GO:0003992">
    <property type="term" value="F:N2-acetyl-L-ornithine:2-oxoglutarate 5-aminotransferase activity"/>
    <property type="evidence" value="ECO:0007669"/>
    <property type="project" value="UniProtKB-UniRule"/>
</dbReference>
<sequence length="396" mass="41196">MMSNQDALNQWSDVFMNTYGTPQLHLVKGGGATVTDADGKQYVDMLAGIAVNSLGHAHPALVSAVATQAGTLGHISNFFGSDSALHAATTLRERLGDKDAKVFFCNSGGEANEAAFKLTHLTGRTTVLAAENGFHGRTMGALSLTGQPGKREPFAPLVPGVEYYRYGDIDHVRELVEKHAGDVAAIFLEPIQGEVGVVPAPDGFLQDIRALCDEHGILMVVDEVQTGVGRTGDFFAFTQSGVQPDIVTMAKGLAGGMPIGAVIANAKTAALFTPGAHGTTFGGNPIACAAANAVLGIVDDAFCAAVKEKGEGLARAVDKLPGVDHVRGRGLMLGVVLSAPVAKDAVRVGLKHGVILNAPTDTVIRLTPPLTISDEELQRAVDAIEATLAECTEEAR</sequence>
<dbReference type="PANTHER" id="PTHR11986">
    <property type="entry name" value="AMINOTRANSFERASE CLASS III"/>
    <property type="match status" value="1"/>
</dbReference>
<keyword evidence="8" id="KW-1185">Reference proteome</keyword>
<dbReference type="PROSITE" id="PS00600">
    <property type="entry name" value="AA_TRANSFER_CLASS_3"/>
    <property type="match status" value="1"/>
</dbReference>
<dbReference type="FunFam" id="3.40.640.10:FF:000004">
    <property type="entry name" value="Acetylornithine aminotransferase"/>
    <property type="match status" value="1"/>
</dbReference>
<dbReference type="PANTHER" id="PTHR11986:SF79">
    <property type="entry name" value="ACETYLORNITHINE AMINOTRANSFERASE, MITOCHONDRIAL"/>
    <property type="match status" value="1"/>
</dbReference>
<evidence type="ECO:0000313" key="8">
    <source>
        <dbReference type="Proteomes" id="UP000186292"/>
    </source>
</evidence>
<evidence type="ECO:0000313" key="7">
    <source>
        <dbReference type="EMBL" id="SIS41230.1"/>
    </source>
</evidence>
<dbReference type="STRING" id="1161099.SAMN05444817_102176"/>
<dbReference type="InterPro" id="IPR004636">
    <property type="entry name" value="AcOrn/SuccOrn_fam"/>
</dbReference>
<evidence type="ECO:0000256" key="2">
    <source>
        <dbReference type="ARBA" id="ARBA00022576"/>
    </source>
</evidence>
<dbReference type="NCBIfam" id="TIGR00707">
    <property type="entry name" value="argD"/>
    <property type="match status" value="1"/>
</dbReference>
<feature type="binding site" evidence="6">
    <location>
        <position position="280"/>
    </location>
    <ligand>
        <name>pyridoxal 5'-phosphate</name>
        <dbReference type="ChEBI" id="CHEBI:597326"/>
    </ligand>
</feature>
<comment type="catalytic activity">
    <reaction evidence="6">
        <text>N(2)-acetyl-L-ornithine + 2-oxoglutarate = N-acetyl-L-glutamate 5-semialdehyde + L-glutamate</text>
        <dbReference type="Rhea" id="RHEA:18049"/>
        <dbReference type="ChEBI" id="CHEBI:16810"/>
        <dbReference type="ChEBI" id="CHEBI:29123"/>
        <dbReference type="ChEBI" id="CHEBI:29985"/>
        <dbReference type="ChEBI" id="CHEBI:57805"/>
        <dbReference type="EC" id="2.6.1.11"/>
    </reaction>
</comment>
<dbReference type="InterPro" id="IPR015421">
    <property type="entry name" value="PyrdxlP-dep_Trfase_major"/>
</dbReference>
<evidence type="ECO:0000256" key="6">
    <source>
        <dbReference type="HAMAP-Rule" id="MF_01107"/>
    </source>
</evidence>
<dbReference type="InterPro" id="IPR015424">
    <property type="entry name" value="PyrdxlP-dep_Trfase"/>
</dbReference>
<keyword evidence="5 6" id="KW-0663">Pyridoxal phosphate</keyword>
<accession>A0A1N7IVY5</accession>
<dbReference type="HAMAP" id="MF_01107">
    <property type="entry name" value="ArgD_aminotrans_3"/>
    <property type="match status" value="1"/>
</dbReference>
<dbReference type="EMBL" id="FTOF01000002">
    <property type="protein sequence ID" value="SIS41230.1"/>
    <property type="molecule type" value="Genomic_DNA"/>
</dbReference>
<dbReference type="Proteomes" id="UP000186292">
    <property type="component" value="Unassembled WGS sequence"/>
</dbReference>
<feature type="binding site" evidence="6">
    <location>
        <position position="279"/>
    </location>
    <ligand>
        <name>N(2)-acetyl-L-ornithine</name>
        <dbReference type="ChEBI" id="CHEBI:57805"/>
    </ligand>
</feature>
<keyword evidence="3 6" id="KW-0028">Amino-acid biosynthesis</keyword>
<feature type="binding site" evidence="6">
    <location>
        <position position="134"/>
    </location>
    <ligand>
        <name>pyridoxal 5'-phosphate</name>
        <dbReference type="ChEBI" id="CHEBI:597326"/>
    </ligand>
</feature>
<proteinExistence type="inferred from homology"/>
<dbReference type="PIRSF" id="PIRSF000521">
    <property type="entry name" value="Transaminase_4ab_Lys_Orn"/>
    <property type="match status" value="1"/>
</dbReference>
<dbReference type="EC" id="2.6.1.11" evidence="6"/>
<comment type="cofactor">
    <cofactor evidence="6">
        <name>pyridoxal 5'-phosphate</name>
        <dbReference type="ChEBI" id="CHEBI:597326"/>
    </cofactor>
    <text evidence="6">Binds 1 pyridoxal phosphate per subunit.</text>
</comment>
<comment type="similarity">
    <text evidence="6">Belongs to the class-III pyridoxal-phosphate-dependent aminotransferase family. ArgD subfamily.</text>
</comment>
<evidence type="ECO:0000256" key="4">
    <source>
        <dbReference type="ARBA" id="ARBA00022679"/>
    </source>
</evidence>
<dbReference type="InterPro" id="IPR050103">
    <property type="entry name" value="Class-III_PLP-dep_AT"/>
</dbReference>
<gene>
    <name evidence="6" type="primary">argD</name>
    <name evidence="7" type="ORF">SAMN05444817_102176</name>
</gene>
<dbReference type="UniPathway" id="UPA00068">
    <property type="reaction ID" value="UER00109"/>
</dbReference>
<keyword evidence="6" id="KW-0963">Cytoplasm</keyword>
<dbReference type="Pfam" id="PF00202">
    <property type="entry name" value="Aminotran_3"/>
    <property type="match status" value="1"/>
</dbReference>
<feature type="binding site" evidence="6">
    <location>
        <position position="137"/>
    </location>
    <ligand>
        <name>N(2)-acetyl-L-ornithine</name>
        <dbReference type="ChEBI" id="CHEBI:57805"/>
    </ligand>
</feature>
<keyword evidence="4 6" id="KW-0808">Transferase</keyword>
<comment type="subunit">
    <text evidence="6">Homodimer.</text>
</comment>
<dbReference type="SUPFAM" id="SSF53383">
    <property type="entry name" value="PLP-dependent transferases"/>
    <property type="match status" value="1"/>
</dbReference>
<organism evidence="7 8">
    <name type="scientific">Corynebacterium appendicis CIP 107643</name>
    <dbReference type="NCBI Taxonomy" id="1161099"/>
    <lineage>
        <taxon>Bacteria</taxon>
        <taxon>Bacillati</taxon>
        <taxon>Actinomycetota</taxon>
        <taxon>Actinomycetes</taxon>
        <taxon>Mycobacteriales</taxon>
        <taxon>Corynebacteriaceae</taxon>
        <taxon>Corynebacterium</taxon>
    </lineage>
</organism>
<feature type="modified residue" description="N6-(pyridoxal phosphate)lysine" evidence="6">
    <location>
        <position position="251"/>
    </location>
</feature>
<dbReference type="NCBIfam" id="NF002325">
    <property type="entry name" value="PRK01278.1"/>
    <property type="match status" value="1"/>
</dbReference>
<protein>
    <recommendedName>
        <fullName evidence="6">Acetylornithine aminotransferase</fullName>
        <shortName evidence="6">ACOAT</shortName>
        <ecNumber evidence="6">2.6.1.11</ecNumber>
    </recommendedName>
</protein>
<dbReference type="CDD" id="cd00610">
    <property type="entry name" value="OAT_like"/>
    <property type="match status" value="1"/>
</dbReference>
<comment type="subcellular location">
    <subcellularLocation>
        <location evidence="6">Cytoplasm</location>
    </subcellularLocation>
</comment>
<dbReference type="GO" id="GO:0030170">
    <property type="term" value="F:pyridoxal phosphate binding"/>
    <property type="evidence" value="ECO:0007669"/>
    <property type="project" value="InterPro"/>
</dbReference>
<evidence type="ECO:0000256" key="3">
    <source>
        <dbReference type="ARBA" id="ARBA00022605"/>
    </source>
</evidence>
<evidence type="ECO:0000256" key="5">
    <source>
        <dbReference type="ARBA" id="ARBA00022898"/>
    </source>
</evidence>
<name>A0A1N7IVY5_9CORY</name>
<comment type="pathway">
    <text evidence="6">Amino-acid biosynthesis; L-arginine biosynthesis; N(2)-acetyl-L-ornithine from L-glutamate: step 4/4.</text>
</comment>
<dbReference type="InterPro" id="IPR015422">
    <property type="entry name" value="PyrdxlP-dep_Trfase_small"/>
</dbReference>
<dbReference type="InterPro" id="IPR049704">
    <property type="entry name" value="Aminotrans_3_PPA_site"/>
</dbReference>
<comment type="caution">
    <text evidence="6">Lacks conserved residue(s) required for the propagation of feature annotation.</text>
</comment>
<comment type="miscellaneous">
    <text evidence="6">May also have succinyldiaminopimelate aminotransferase activity, thus carrying out the corresponding step in lysine biosynthesis.</text>
</comment>
<dbReference type="GO" id="GO:0006526">
    <property type="term" value="P:L-arginine biosynthetic process"/>
    <property type="evidence" value="ECO:0007669"/>
    <property type="project" value="UniProtKB-UniRule"/>
</dbReference>
<reference evidence="8" key="1">
    <citation type="submission" date="2017-01" db="EMBL/GenBank/DDBJ databases">
        <authorList>
            <person name="Varghese N."/>
            <person name="Submissions S."/>
        </authorList>
    </citation>
    <scope>NUCLEOTIDE SEQUENCE [LARGE SCALE GENOMIC DNA]</scope>
    <source>
        <strain evidence="8">DSM 44531</strain>
    </source>
</reference>
<dbReference type="Gene3D" id="3.90.1150.10">
    <property type="entry name" value="Aspartate Aminotransferase, domain 1"/>
    <property type="match status" value="1"/>
</dbReference>
<dbReference type="InterPro" id="IPR005814">
    <property type="entry name" value="Aminotrans_3"/>
</dbReference>
<dbReference type="Gene3D" id="3.40.640.10">
    <property type="entry name" value="Type I PLP-dependent aspartate aminotransferase-like (Major domain)"/>
    <property type="match status" value="1"/>
</dbReference>
<dbReference type="GO" id="GO:0042802">
    <property type="term" value="F:identical protein binding"/>
    <property type="evidence" value="ECO:0007669"/>
    <property type="project" value="TreeGrafter"/>
</dbReference>